<sequence length="105" mass="11875">MGSNIKASTLLLIFVTFTTVAAQTFQYSRGWTNGKRAHKRDEAVAGVAGNLERILSPCQMSKLKYVLEGKPSSERLLLPCDYSEEDEAPKRYKNERQDPLFDSFL</sequence>
<feature type="signal peptide" evidence="8">
    <location>
        <begin position="1"/>
        <end position="22"/>
    </location>
</feature>
<evidence type="ECO:0000313" key="9">
    <source>
        <dbReference type="EMBL" id="QMS54687.1"/>
    </source>
</evidence>
<dbReference type="AlphaFoldDB" id="A0A7D7PWR2"/>
<evidence type="ECO:0000256" key="1">
    <source>
        <dbReference type="ARBA" id="ARBA00004613"/>
    </source>
</evidence>
<dbReference type="GO" id="GO:0071858">
    <property type="term" value="F:corazonin receptor binding"/>
    <property type="evidence" value="ECO:0007669"/>
    <property type="project" value="InterPro"/>
</dbReference>
<evidence type="ECO:0000256" key="4">
    <source>
        <dbReference type="ARBA" id="ARBA00022525"/>
    </source>
</evidence>
<name>A0A7D7PWR2_GRAMO</name>
<dbReference type="GO" id="GO:0005576">
    <property type="term" value="C:extracellular region"/>
    <property type="evidence" value="ECO:0007669"/>
    <property type="project" value="UniProtKB-SubCell"/>
</dbReference>
<dbReference type="GO" id="GO:0007218">
    <property type="term" value="P:neuropeptide signaling pathway"/>
    <property type="evidence" value="ECO:0007669"/>
    <property type="project" value="UniProtKB-KW"/>
</dbReference>
<dbReference type="InterPro" id="IPR020190">
    <property type="entry name" value="Procorazonin"/>
</dbReference>
<evidence type="ECO:0000256" key="3">
    <source>
        <dbReference type="ARBA" id="ARBA00014144"/>
    </source>
</evidence>
<evidence type="ECO:0000256" key="2">
    <source>
        <dbReference type="ARBA" id="ARBA00009635"/>
    </source>
</evidence>
<protein>
    <recommendedName>
        <fullName evidence="3">Pro-corazonin</fullName>
    </recommendedName>
</protein>
<evidence type="ECO:0000256" key="8">
    <source>
        <dbReference type="SAM" id="SignalP"/>
    </source>
</evidence>
<keyword evidence="7" id="KW-0527">Neuropeptide</keyword>
<comment type="similarity">
    <text evidence="2">Belongs to the corazonin family.</text>
</comment>
<dbReference type="OrthoDB" id="6436322at2759"/>
<accession>A0A7D7PWR2</accession>
<proteinExistence type="evidence at transcript level"/>
<evidence type="ECO:0000256" key="6">
    <source>
        <dbReference type="ARBA" id="ARBA00022815"/>
    </source>
</evidence>
<dbReference type="EMBL" id="MN622949">
    <property type="protein sequence ID" value="QMS54687.1"/>
    <property type="molecule type" value="mRNA"/>
</dbReference>
<reference evidence="9" key="1">
    <citation type="submission" date="2019-10" db="EMBL/GenBank/DDBJ databases">
        <title>Identification and expression analysis of the neuropeptidome in oriental fruit moth, Grapholita molesta.</title>
        <authorList>
            <person name="Cheng J."/>
        </authorList>
    </citation>
    <scope>NUCLEOTIDE SEQUENCE</scope>
</reference>
<dbReference type="GO" id="GO:0045823">
    <property type="term" value="P:positive regulation of heart contraction"/>
    <property type="evidence" value="ECO:0007669"/>
    <property type="project" value="InterPro"/>
</dbReference>
<keyword evidence="5 8" id="KW-0732">Signal</keyword>
<keyword evidence="4" id="KW-0964">Secreted</keyword>
<keyword evidence="6" id="KW-0027">Amidation</keyword>
<dbReference type="Pfam" id="PF17308">
    <property type="entry name" value="Corazonin"/>
    <property type="match status" value="1"/>
</dbReference>
<comment type="subcellular location">
    <subcellularLocation>
        <location evidence="1">Secreted</location>
    </subcellularLocation>
</comment>
<evidence type="ECO:0000256" key="7">
    <source>
        <dbReference type="ARBA" id="ARBA00023320"/>
    </source>
</evidence>
<organism evidence="9">
    <name type="scientific">Grapholita molesta</name>
    <name type="common">Oriental fruit moth</name>
    <name type="synonym">Cydia molesta</name>
    <dbReference type="NCBI Taxonomy" id="192188"/>
    <lineage>
        <taxon>Eukaryota</taxon>
        <taxon>Metazoa</taxon>
        <taxon>Ecdysozoa</taxon>
        <taxon>Arthropoda</taxon>
        <taxon>Hexapoda</taxon>
        <taxon>Insecta</taxon>
        <taxon>Pterygota</taxon>
        <taxon>Neoptera</taxon>
        <taxon>Endopterygota</taxon>
        <taxon>Lepidoptera</taxon>
        <taxon>Glossata</taxon>
        <taxon>Ditrysia</taxon>
        <taxon>Tortricoidea</taxon>
        <taxon>Tortricidae</taxon>
        <taxon>Olethreutinae</taxon>
        <taxon>Grapholitini</taxon>
        <taxon>Grapholita</taxon>
    </lineage>
</organism>
<feature type="chain" id="PRO_5027708397" description="Pro-corazonin" evidence="8">
    <location>
        <begin position="23"/>
        <end position="105"/>
    </location>
</feature>
<evidence type="ECO:0000256" key="5">
    <source>
        <dbReference type="ARBA" id="ARBA00022729"/>
    </source>
</evidence>